<dbReference type="Proteomes" id="UP000004906">
    <property type="component" value="Unassembled WGS sequence"/>
</dbReference>
<organism evidence="3 4">
    <name type="scientific">Salmonella enterica subsp. enterica serovar Adelaide str. A4-669</name>
    <dbReference type="NCBI Taxonomy" id="913063"/>
    <lineage>
        <taxon>Bacteria</taxon>
        <taxon>Pseudomonadati</taxon>
        <taxon>Pseudomonadota</taxon>
        <taxon>Gammaproteobacteria</taxon>
        <taxon>Enterobacterales</taxon>
        <taxon>Enterobacteriaceae</taxon>
        <taxon>Salmonella</taxon>
    </lineage>
</organism>
<evidence type="ECO:0000313" key="4">
    <source>
        <dbReference type="Proteomes" id="UP000004906"/>
    </source>
</evidence>
<comment type="caution">
    <text evidence="3">The sequence shown here is derived from an EMBL/GenBank/DDBJ whole genome shotgun (WGS) entry which is preliminary data.</text>
</comment>
<comment type="similarity">
    <text evidence="1">Belongs to the UPF0441 family.</text>
</comment>
<dbReference type="HAMAP" id="MF_01188">
    <property type="entry name" value="UPF0441"/>
    <property type="match status" value="1"/>
</dbReference>
<evidence type="ECO:0000313" key="3">
    <source>
        <dbReference type="EMBL" id="EHC32230.1"/>
    </source>
</evidence>
<dbReference type="InterPro" id="IPR009576">
    <property type="entry name" value="Biofilm_formation_YgiB"/>
</dbReference>
<dbReference type="AlphaFoldDB" id="A0A6C8GIG0"/>
<protein>
    <recommendedName>
        <fullName evidence="1">UPF0441 protein YgiB</fullName>
    </recommendedName>
</protein>
<evidence type="ECO:0000256" key="2">
    <source>
        <dbReference type="SAM" id="MobiDB-lite"/>
    </source>
</evidence>
<keyword evidence="3" id="KW-0449">Lipoprotein</keyword>
<gene>
    <name evidence="1" type="primary">ygiB</name>
    <name evidence="3" type="ORF">LTSEADE_4440</name>
</gene>
<proteinExistence type="inferred from homology"/>
<dbReference type="EMBL" id="AFCI01001480">
    <property type="protein sequence ID" value="EHC32230.1"/>
    <property type="molecule type" value="Genomic_DNA"/>
</dbReference>
<feature type="compositionally biased region" description="Polar residues" evidence="2">
    <location>
        <begin position="218"/>
        <end position="237"/>
    </location>
</feature>
<sequence>MKRTKSIHHASFRKSWSARHLTPVALAVTAVFMLAGCEKSDETVSLYQNADDCSAANPGKSAECTTAYNNALKEAERTAPKYATREDCVAEFGEGQCQQAPAQAGMAPENQAQAQQSSGSFWMPLMAGYMMGRLMGGGAGFAQQPLFSSKNPASPAYGKYTDAAGKNYGAAQPGRTMTVPKTAMAPKPATTTTVTRGGFGESVAITRGGFGESVESVAKQSTMQRSAAGTSTRSMGG</sequence>
<accession>A0A6C8GIG0</accession>
<feature type="region of interest" description="Disordered" evidence="2">
    <location>
        <begin position="216"/>
        <end position="237"/>
    </location>
</feature>
<dbReference type="Pfam" id="PF06693">
    <property type="entry name" value="DUF1190"/>
    <property type="match status" value="1"/>
</dbReference>
<name>A0A6C8GIG0_SALET</name>
<reference evidence="3 4" key="1">
    <citation type="journal article" date="2011" name="BMC Genomics">
        <title>Genome sequencing reveals diversification of virulence factor content and possible host adaptation in distinct subpopulations of Salmonella enterica.</title>
        <authorList>
            <person name="den Bakker H.C."/>
            <person name="Moreno Switt A.I."/>
            <person name="Govoni G."/>
            <person name="Cummings C.A."/>
            <person name="Ranieri M.L."/>
            <person name="Degoricija L."/>
            <person name="Hoelzer K."/>
            <person name="Rodriguez-Rivera L.D."/>
            <person name="Brown S."/>
            <person name="Bolchacova E."/>
            <person name="Furtado M.R."/>
            <person name="Wiedmann M."/>
        </authorList>
    </citation>
    <scope>NUCLEOTIDE SEQUENCE [LARGE SCALE GENOMIC DNA]</scope>
    <source>
        <strain evidence="3 4">A4-669</strain>
    </source>
</reference>
<evidence type="ECO:0000256" key="1">
    <source>
        <dbReference type="HAMAP-Rule" id="MF_01188"/>
    </source>
</evidence>
<dbReference type="NCBIfam" id="NF008655">
    <property type="entry name" value="PRK11653.1"/>
    <property type="match status" value="1"/>
</dbReference>